<dbReference type="AlphaFoldDB" id="A0AAD6ZGS1"/>
<protein>
    <submittedName>
        <fullName evidence="2">Uncharacterized protein</fullName>
    </submittedName>
</protein>
<feature type="region of interest" description="Disordered" evidence="1">
    <location>
        <begin position="141"/>
        <end position="160"/>
    </location>
</feature>
<evidence type="ECO:0000256" key="1">
    <source>
        <dbReference type="SAM" id="MobiDB-lite"/>
    </source>
</evidence>
<gene>
    <name evidence="2" type="ORF">DFH08DRAFT_818511</name>
</gene>
<evidence type="ECO:0000313" key="3">
    <source>
        <dbReference type="Proteomes" id="UP001218218"/>
    </source>
</evidence>
<keyword evidence="3" id="KW-1185">Reference proteome</keyword>
<accession>A0AAD6ZGS1</accession>
<proteinExistence type="predicted"/>
<comment type="caution">
    <text evidence="2">The sequence shown here is derived from an EMBL/GenBank/DDBJ whole genome shotgun (WGS) entry which is preliminary data.</text>
</comment>
<evidence type="ECO:0000313" key="2">
    <source>
        <dbReference type="EMBL" id="KAJ7321649.1"/>
    </source>
</evidence>
<organism evidence="2 3">
    <name type="scientific">Mycena albidolilacea</name>
    <dbReference type="NCBI Taxonomy" id="1033008"/>
    <lineage>
        <taxon>Eukaryota</taxon>
        <taxon>Fungi</taxon>
        <taxon>Dikarya</taxon>
        <taxon>Basidiomycota</taxon>
        <taxon>Agaricomycotina</taxon>
        <taxon>Agaricomycetes</taxon>
        <taxon>Agaricomycetidae</taxon>
        <taxon>Agaricales</taxon>
        <taxon>Marasmiineae</taxon>
        <taxon>Mycenaceae</taxon>
        <taxon>Mycena</taxon>
    </lineage>
</organism>
<dbReference type="Proteomes" id="UP001218218">
    <property type="component" value="Unassembled WGS sequence"/>
</dbReference>
<sequence length="225" mass="24683">MKNTEKLALVRVEAVRERITGLKVSVGMSGSSSKPTKSRTSCGMFAYSGESHSMAEEEDDSETGFSSSNAGELAWGFIDVKDRRGRWDHGEQWCRAELHVMNEAKLGNDLPSADSSVSYRALITVAEGYYVRFSTFCPSKQAPARSRSTEENRVRLSPPADARRKLRLGPGYLIESVSPEIAPFLRIPGTSFTIMSTSELDEKTGSDYGAEVTTGSIRFVGYSVN</sequence>
<dbReference type="EMBL" id="JARIHO010000050">
    <property type="protein sequence ID" value="KAJ7321649.1"/>
    <property type="molecule type" value="Genomic_DNA"/>
</dbReference>
<name>A0AAD6ZGS1_9AGAR</name>
<reference evidence="2" key="1">
    <citation type="submission" date="2023-03" db="EMBL/GenBank/DDBJ databases">
        <title>Massive genome expansion in bonnet fungi (Mycena s.s.) driven by repeated elements and novel gene families across ecological guilds.</title>
        <authorList>
            <consortium name="Lawrence Berkeley National Laboratory"/>
            <person name="Harder C.B."/>
            <person name="Miyauchi S."/>
            <person name="Viragh M."/>
            <person name="Kuo A."/>
            <person name="Thoen E."/>
            <person name="Andreopoulos B."/>
            <person name="Lu D."/>
            <person name="Skrede I."/>
            <person name="Drula E."/>
            <person name="Henrissat B."/>
            <person name="Morin E."/>
            <person name="Kohler A."/>
            <person name="Barry K."/>
            <person name="LaButti K."/>
            <person name="Morin E."/>
            <person name="Salamov A."/>
            <person name="Lipzen A."/>
            <person name="Mereny Z."/>
            <person name="Hegedus B."/>
            <person name="Baldrian P."/>
            <person name="Stursova M."/>
            <person name="Weitz H."/>
            <person name="Taylor A."/>
            <person name="Grigoriev I.V."/>
            <person name="Nagy L.G."/>
            <person name="Martin F."/>
            <person name="Kauserud H."/>
        </authorList>
    </citation>
    <scope>NUCLEOTIDE SEQUENCE</scope>
    <source>
        <strain evidence="2">CBHHK002</strain>
    </source>
</reference>